<gene>
    <name evidence="2" type="ORF">PQJ61_11945</name>
</gene>
<proteinExistence type="predicted"/>
<evidence type="ECO:0000313" key="3">
    <source>
        <dbReference type="Proteomes" id="UP001221217"/>
    </source>
</evidence>
<evidence type="ECO:0000313" key="2">
    <source>
        <dbReference type="EMBL" id="MDC7227466.1"/>
    </source>
</evidence>
<evidence type="ECO:0000256" key="1">
    <source>
        <dbReference type="SAM" id="SignalP"/>
    </source>
</evidence>
<feature type="signal peptide" evidence="1">
    <location>
        <begin position="1"/>
        <end position="19"/>
    </location>
</feature>
<keyword evidence="1" id="KW-0732">Signal</keyword>
<dbReference type="Proteomes" id="UP001221217">
    <property type="component" value="Unassembled WGS sequence"/>
</dbReference>
<reference evidence="2 3" key="1">
    <citation type="submission" date="2022-12" db="EMBL/GenBank/DDBJ databases">
        <title>Metagenome assembled genome from gulf of manar.</title>
        <authorList>
            <person name="Kohli P."/>
            <person name="Pk S."/>
            <person name="Venkata Ramana C."/>
            <person name="Sasikala C."/>
        </authorList>
    </citation>
    <scope>NUCLEOTIDE SEQUENCE [LARGE SCALE GENOMIC DNA]</scope>
    <source>
        <strain evidence="2">JB008</strain>
    </source>
</reference>
<protein>
    <recommendedName>
        <fullName evidence="4">DUF1570 domain-containing protein</fullName>
    </recommendedName>
</protein>
<dbReference type="EMBL" id="JAQQAL010000025">
    <property type="protein sequence ID" value="MDC7227466.1"/>
    <property type="molecule type" value="Genomic_DNA"/>
</dbReference>
<dbReference type="AlphaFoldDB" id="A0AAJ1IJW5"/>
<dbReference type="InterPro" id="IPR011990">
    <property type="entry name" value="TPR-like_helical_dom_sf"/>
</dbReference>
<comment type="caution">
    <text evidence="2">The sequence shown here is derived from an EMBL/GenBank/DDBJ whole genome shotgun (WGS) entry which is preliminary data.</text>
</comment>
<feature type="chain" id="PRO_5042565219" description="DUF1570 domain-containing protein" evidence="1">
    <location>
        <begin position="20"/>
        <end position="423"/>
    </location>
</feature>
<accession>A0AAJ1IJW5</accession>
<sequence length="423" mass="49429">MKKLLFCAIFILLSVFIFAQDMNLIESDYYKIYSEVSVGHAAETAEILDAYFNFYNQYFHFDETALTYKMKVKVFKDKDAFDDYLADIIPEEKSSFVFLQYNQPDKNELICYYTDDDSYNTYLAHHGFMQFLKTFIPNPPLWMQKGFAIYFEDSYYSPEVKTVEYKENLDWLFTLKKYISNTAEGYENSIIPFPTLLTMNVENANASIDVFYAQSWGLVHFLLNSSDNAYNRIIWDSIKTLSPVNDRKNNEVAIIKNAFEWVGKNEFSTDFITYIDRIKTFPDLIQDGMDYYSDNDLSMAERTFINALSMRDDHPVPYYYLGLIYYAERDYMMADYYYQTAIQMGGEEGITFYALGVNAYADNRFEEAVDSLVGSYRADPDFYGEKSVSLMVQMEKEQPGFVTSYLETLGLCQTEFYAALCAF</sequence>
<organism evidence="2 3">
    <name type="scientific">Candidatus Thalassospirochaeta sargassi</name>
    <dbReference type="NCBI Taxonomy" id="3119039"/>
    <lineage>
        <taxon>Bacteria</taxon>
        <taxon>Pseudomonadati</taxon>
        <taxon>Spirochaetota</taxon>
        <taxon>Spirochaetia</taxon>
        <taxon>Spirochaetales</taxon>
        <taxon>Spirochaetaceae</taxon>
        <taxon>Candidatus Thalassospirochaeta</taxon>
    </lineage>
</organism>
<name>A0AAJ1IJW5_9SPIO</name>
<evidence type="ECO:0008006" key="4">
    <source>
        <dbReference type="Google" id="ProtNLM"/>
    </source>
</evidence>
<dbReference type="SUPFAM" id="SSF48452">
    <property type="entry name" value="TPR-like"/>
    <property type="match status" value="1"/>
</dbReference>
<dbReference type="Gene3D" id="1.25.40.10">
    <property type="entry name" value="Tetratricopeptide repeat domain"/>
    <property type="match status" value="1"/>
</dbReference>